<reference evidence="1" key="2">
    <citation type="journal article" date="2015" name="Fish Shellfish Immunol.">
        <title>Early steps in the European eel (Anguilla anguilla)-Vibrio vulnificus interaction in the gills: Role of the RtxA13 toxin.</title>
        <authorList>
            <person name="Callol A."/>
            <person name="Pajuelo D."/>
            <person name="Ebbesson L."/>
            <person name="Teles M."/>
            <person name="MacKenzie S."/>
            <person name="Amaro C."/>
        </authorList>
    </citation>
    <scope>NUCLEOTIDE SEQUENCE</scope>
</reference>
<accession>A0A0E9QFU3</accession>
<evidence type="ECO:0000313" key="1">
    <source>
        <dbReference type="EMBL" id="JAH15357.1"/>
    </source>
</evidence>
<proteinExistence type="predicted"/>
<reference evidence="1" key="1">
    <citation type="submission" date="2014-11" db="EMBL/GenBank/DDBJ databases">
        <authorList>
            <person name="Amaro Gonzalez C."/>
        </authorList>
    </citation>
    <scope>NUCLEOTIDE SEQUENCE</scope>
</reference>
<name>A0A0E9QFU3_ANGAN</name>
<organism evidence="1">
    <name type="scientific">Anguilla anguilla</name>
    <name type="common">European freshwater eel</name>
    <name type="synonym">Muraena anguilla</name>
    <dbReference type="NCBI Taxonomy" id="7936"/>
    <lineage>
        <taxon>Eukaryota</taxon>
        <taxon>Metazoa</taxon>
        <taxon>Chordata</taxon>
        <taxon>Craniata</taxon>
        <taxon>Vertebrata</taxon>
        <taxon>Euteleostomi</taxon>
        <taxon>Actinopterygii</taxon>
        <taxon>Neopterygii</taxon>
        <taxon>Teleostei</taxon>
        <taxon>Anguilliformes</taxon>
        <taxon>Anguillidae</taxon>
        <taxon>Anguilla</taxon>
    </lineage>
</organism>
<dbReference type="EMBL" id="GBXM01093220">
    <property type="protein sequence ID" value="JAH15357.1"/>
    <property type="molecule type" value="Transcribed_RNA"/>
</dbReference>
<protein>
    <submittedName>
        <fullName evidence="1">Uncharacterized protein</fullName>
    </submittedName>
</protein>
<sequence>MLLQLLLR</sequence>